<keyword evidence="2" id="KW-1185">Reference proteome</keyword>
<gene>
    <name evidence="1" type="ORF">PLOB_00050200</name>
</gene>
<comment type="caution">
    <text evidence="1">The sequence shown here is derived from an EMBL/GenBank/DDBJ whole genome shotgun (WGS) entry which is preliminary data.</text>
</comment>
<organism evidence="1 2">
    <name type="scientific">Porites lobata</name>
    <dbReference type="NCBI Taxonomy" id="104759"/>
    <lineage>
        <taxon>Eukaryota</taxon>
        <taxon>Metazoa</taxon>
        <taxon>Cnidaria</taxon>
        <taxon>Anthozoa</taxon>
        <taxon>Hexacorallia</taxon>
        <taxon>Scleractinia</taxon>
        <taxon>Fungiina</taxon>
        <taxon>Poritidae</taxon>
        <taxon>Porites</taxon>
    </lineage>
</organism>
<reference evidence="1 2" key="1">
    <citation type="submission" date="2022-05" db="EMBL/GenBank/DDBJ databases">
        <authorList>
            <consortium name="Genoscope - CEA"/>
            <person name="William W."/>
        </authorList>
    </citation>
    <scope>NUCLEOTIDE SEQUENCE [LARGE SCALE GENOMIC DNA]</scope>
</reference>
<dbReference type="Proteomes" id="UP001159405">
    <property type="component" value="Unassembled WGS sequence"/>
</dbReference>
<evidence type="ECO:0000313" key="1">
    <source>
        <dbReference type="EMBL" id="CAH3154835.1"/>
    </source>
</evidence>
<proteinExistence type="predicted"/>
<sequence>MLEHKKEKMERHISLMESERTGILWKSEKGRLAVLPHRSPSEQFVLTWTGLDAGSGPLASPVFVKLERRWRLYFQKGLVRLKYIQGLEDIAVMGFFVKPSDEKTQAYLDLEGPKYILLKEGEYIEIRIKSETPPKSITAKIAVVNPTYL</sequence>
<evidence type="ECO:0000313" key="2">
    <source>
        <dbReference type="Proteomes" id="UP001159405"/>
    </source>
</evidence>
<name>A0ABN8Q0P5_9CNID</name>
<dbReference type="EMBL" id="CALNXK010000099">
    <property type="protein sequence ID" value="CAH3154835.1"/>
    <property type="molecule type" value="Genomic_DNA"/>
</dbReference>
<accession>A0ABN8Q0P5</accession>
<protein>
    <submittedName>
        <fullName evidence="1">Uncharacterized protein</fullName>
    </submittedName>
</protein>